<dbReference type="InterPro" id="IPR054307">
    <property type="entry name" value="I-HmuI_NUMOD-like"/>
</dbReference>
<evidence type="ECO:0000313" key="2">
    <source>
        <dbReference type="EMBL" id="CAK0876810.1"/>
    </source>
</evidence>
<proteinExistence type="predicted"/>
<evidence type="ECO:0000313" key="3">
    <source>
        <dbReference type="Proteomes" id="UP001189429"/>
    </source>
</evidence>
<dbReference type="EMBL" id="CAUYUJ010017666">
    <property type="protein sequence ID" value="CAK0876810.1"/>
    <property type="molecule type" value="Genomic_DNA"/>
</dbReference>
<keyword evidence="3" id="KW-1185">Reference proteome</keyword>
<reference evidence="2" key="1">
    <citation type="submission" date="2023-10" db="EMBL/GenBank/DDBJ databases">
        <authorList>
            <person name="Chen Y."/>
            <person name="Shah S."/>
            <person name="Dougan E. K."/>
            <person name="Thang M."/>
            <person name="Chan C."/>
        </authorList>
    </citation>
    <scope>NUCLEOTIDE SEQUENCE [LARGE SCALE GENOMIC DNA]</scope>
</reference>
<dbReference type="InterPro" id="IPR044925">
    <property type="entry name" value="His-Me_finger_sf"/>
</dbReference>
<dbReference type="Pfam" id="PF13392">
    <property type="entry name" value="HNH_3"/>
    <property type="match status" value="2"/>
</dbReference>
<dbReference type="SUPFAM" id="SSF54060">
    <property type="entry name" value="His-Me finger endonucleases"/>
    <property type="match status" value="2"/>
</dbReference>
<protein>
    <recommendedName>
        <fullName evidence="1">HNH nuclease domain-containing protein</fullName>
    </recommendedName>
</protein>
<gene>
    <name evidence="2" type="ORF">PCOR1329_LOCUS61028</name>
</gene>
<dbReference type="InterPro" id="IPR036388">
    <property type="entry name" value="WH-like_DNA-bd_sf"/>
</dbReference>
<evidence type="ECO:0000259" key="1">
    <source>
        <dbReference type="SMART" id="SM00507"/>
    </source>
</evidence>
<dbReference type="SMART" id="SM00507">
    <property type="entry name" value="HNHc"/>
    <property type="match status" value="2"/>
</dbReference>
<comment type="caution">
    <text evidence="2">The sequence shown here is derived from an EMBL/GenBank/DDBJ whole genome shotgun (WGS) entry which is preliminary data.</text>
</comment>
<dbReference type="InterPro" id="IPR003615">
    <property type="entry name" value="HNH_nuc"/>
</dbReference>
<dbReference type="CDD" id="cd00085">
    <property type="entry name" value="HNHc"/>
    <property type="match status" value="1"/>
</dbReference>
<sequence>PCWLQPCWVDPLWLEPRGSSRLTFYEVGTVGWMASRSQSMTVLHRSWRRPNFCRRLCCTVPLGFLGVSSYGRVQNKHGIIHWGTRQPDGYHITGIGYQSMLVHRLVAHTFIGPPSGGDRYEVNHIDGNKSNNRVDNLEYVSRAQNMLHHFRTKLLQRRSSTEANSKPVFARICGSQTWTRFDSIKGAAISLKVCASNFFSCCKGKLTSVGGVEFRYAESIARPGEEWRTALCPCSGLPLTSWEVSSHGRVKNSKSLISRGSLAASGYRVVCASLYGRLSALRVHRLVARAFLGPAPDSERHLVHHKDSDRGNNHVDNLQYVTASENAQYSHQRGPRSTKNRVVPVQARLSGTESWITYPSVSEASLLLSVPTSSISRCCHGSQQSAKGYEFKRADIYKLCGEEWRQIAS</sequence>
<dbReference type="Proteomes" id="UP001189429">
    <property type="component" value="Unassembled WGS sequence"/>
</dbReference>
<dbReference type="Gene3D" id="3.90.75.20">
    <property type="match status" value="2"/>
</dbReference>
<accession>A0ABN9VXI0</accession>
<dbReference type="SUPFAM" id="SSF64496">
    <property type="entry name" value="DNA-binding domain of intron-encoded endonucleases"/>
    <property type="match status" value="1"/>
</dbReference>
<organism evidence="2 3">
    <name type="scientific">Prorocentrum cordatum</name>
    <dbReference type="NCBI Taxonomy" id="2364126"/>
    <lineage>
        <taxon>Eukaryota</taxon>
        <taxon>Sar</taxon>
        <taxon>Alveolata</taxon>
        <taxon>Dinophyceae</taxon>
        <taxon>Prorocentrales</taxon>
        <taxon>Prorocentraceae</taxon>
        <taxon>Prorocentrum</taxon>
    </lineage>
</organism>
<feature type="non-terminal residue" evidence="2">
    <location>
        <position position="1"/>
    </location>
</feature>
<feature type="domain" description="HNH nuclease" evidence="1">
    <location>
        <begin position="277"/>
        <end position="327"/>
    </location>
</feature>
<dbReference type="Gene3D" id="1.10.10.10">
    <property type="entry name" value="Winged helix-like DNA-binding domain superfamily/Winged helix DNA-binding domain"/>
    <property type="match status" value="2"/>
</dbReference>
<feature type="domain" description="HNH nuclease" evidence="1">
    <location>
        <begin position="96"/>
        <end position="146"/>
    </location>
</feature>
<dbReference type="Pfam" id="PF22083">
    <property type="entry name" value="I-HmuI_NUMOD-like"/>
    <property type="match status" value="1"/>
</dbReference>
<name>A0ABN9VXI0_9DINO</name>